<evidence type="ECO:0000313" key="3">
    <source>
        <dbReference type="Proteomes" id="UP000544331"/>
    </source>
</evidence>
<comment type="caution">
    <text evidence="2">The sequence shown here is derived from an EMBL/GenBank/DDBJ whole genome shotgun (WGS) entry which is preliminary data.</text>
</comment>
<dbReference type="OrthoDB" id="5236816at2759"/>
<dbReference type="AlphaFoldDB" id="A0A8H6CXZ1"/>
<accession>A0A8H6CXZ1</accession>
<name>A0A8H6CXZ1_9HYPO</name>
<keyword evidence="3" id="KW-1185">Reference proteome</keyword>
<evidence type="ECO:0000313" key="2">
    <source>
        <dbReference type="EMBL" id="KAF5696344.1"/>
    </source>
</evidence>
<feature type="region of interest" description="Disordered" evidence="1">
    <location>
        <begin position="1"/>
        <end position="44"/>
    </location>
</feature>
<dbReference type="Proteomes" id="UP000544331">
    <property type="component" value="Unassembled WGS sequence"/>
</dbReference>
<organism evidence="2 3">
    <name type="scientific">Fusarium mundagurra</name>
    <dbReference type="NCBI Taxonomy" id="1567541"/>
    <lineage>
        <taxon>Eukaryota</taxon>
        <taxon>Fungi</taxon>
        <taxon>Dikarya</taxon>
        <taxon>Ascomycota</taxon>
        <taxon>Pezizomycotina</taxon>
        <taxon>Sordariomycetes</taxon>
        <taxon>Hypocreomycetidae</taxon>
        <taxon>Hypocreales</taxon>
        <taxon>Nectriaceae</taxon>
        <taxon>Fusarium</taxon>
        <taxon>Fusarium fujikuroi species complex</taxon>
    </lineage>
</organism>
<reference evidence="2 3" key="1">
    <citation type="submission" date="2020-05" db="EMBL/GenBank/DDBJ databases">
        <title>Identification and distribution of gene clusters putatively required for synthesis of sphingolipid metabolism inhibitors in phylogenetically diverse species of the filamentous fungus Fusarium.</title>
        <authorList>
            <person name="Kim H.-S."/>
            <person name="Busman M."/>
            <person name="Brown D.W."/>
            <person name="Divon H."/>
            <person name="Uhlig S."/>
            <person name="Proctor R.H."/>
        </authorList>
    </citation>
    <scope>NUCLEOTIDE SEQUENCE [LARGE SCALE GENOMIC DNA]</scope>
    <source>
        <strain evidence="2 3">NRRL 66235</strain>
    </source>
</reference>
<sequence>MATSHSSATSTTPSRNGNCRVTSPDTTSCTSQAPVVTPPKRRPHRIYQPAKNSLYDIFEQHSGTALFVRPICWTDLHAQLLGVKWEELLPCDTPQSTISPATPPSPGHLNPSNTIITLNNALAYILLPDTMHPILTSNAVKTALMTLWPKAFSEPHYLPEFHLYFGGLVYRNAVPAQILWNFPSDEAKSSYSSFRSVSARPAKSSNVSTQLPPNQSPANLPMICYVGKTQLASVRNNSFRLACGPGRPWNEPVFRLQQLRARMLVPLNSDHDAHFVGIFLGMAQKHFYPSLPITGRRDLRISPEQGIPPYPNFHDLKLRILTH</sequence>
<feature type="compositionally biased region" description="Polar residues" evidence="1">
    <location>
        <begin position="13"/>
        <end position="34"/>
    </location>
</feature>
<gene>
    <name evidence="2" type="ORF">FMUND_15715</name>
</gene>
<protein>
    <submittedName>
        <fullName evidence="2">Uncharacterized protein</fullName>
    </submittedName>
</protein>
<proteinExistence type="predicted"/>
<feature type="non-terminal residue" evidence="2">
    <location>
        <position position="323"/>
    </location>
</feature>
<feature type="compositionally biased region" description="Low complexity" evidence="1">
    <location>
        <begin position="1"/>
        <end position="12"/>
    </location>
</feature>
<dbReference type="EMBL" id="JAAOAN010001210">
    <property type="protein sequence ID" value="KAF5696344.1"/>
    <property type="molecule type" value="Genomic_DNA"/>
</dbReference>
<evidence type="ECO:0000256" key="1">
    <source>
        <dbReference type="SAM" id="MobiDB-lite"/>
    </source>
</evidence>